<dbReference type="Gene3D" id="3.40.50.300">
    <property type="entry name" value="P-loop containing nucleotide triphosphate hydrolases"/>
    <property type="match status" value="1"/>
</dbReference>
<dbReference type="InterPro" id="IPR004256">
    <property type="entry name" value="DUF234"/>
</dbReference>
<dbReference type="SUPFAM" id="SSF52540">
    <property type="entry name" value="P-loop containing nucleoside triphosphate hydrolases"/>
    <property type="match status" value="1"/>
</dbReference>
<accession>A0A0W1RD87</accession>
<evidence type="ECO:0000313" key="4">
    <source>
        <dbReference type="Proteomes" id="UP000054387"/>
    </source>
</evidence>
<sequence>MVEFVDRDEELDQLTGCYESDTAEFVVIYGRRRLGKSELVRQSIADRDDAIYYQAVESTAQNQLEQFVDTATTQFPSIQNVRRDWEILLETLGEQDAIVVIDEFPFLIEEDESLPSRIQRVWDLQLQETGMTLVLVGSSISVMEEKVLSGSAPLYGRRTATIDLKPLSAGDAREFFPEYNVETAITAWAIYGGTPHYLQTIDPKQSLATNVQQSILSERGLLYSEPEFLLRTELRQPNTYFSILRALAHGRRTPNEIAGMAGVESQSLSTYLQKLRRLRLVERHIPVTESPTASKRGRYRIAAPLFRFWFRFVYGNQDRLRILDENAYDDFVEPEIADYVSPLFERLCQQALPYLIDRRFTDIGQWWFKEHELDVVGLSETGLVAGECKFTSQPVSEGVLSNLERTAAEVRWSNEPANTEPLYVLFSRSGYTDDVKHAAERRTDVRLYELSDVLSALSVPHN</sequence>
<dbReference type="InterPro" id="IPR036388">
    <property type="entry name" value="WH-like_DNA-bd_sf"/>
</dbReference>
<dbReference type="OrthoDB" id="132045at2157"/>
<reference evidence="3 4" key="1">
    <citation type="submission" date="2015-12" db="EMBL/GenBank/DDBJ databases">
        <title>Haloprofundus marisrubri gen. nov., sp. nov., an extremely halophilic archaeon isolated from the Discovery deep brine-seawater interface in the Red Sea.</title>
        <authorList>
            <person name="Zhang G."/>
            <person name="Stingl U."/>
            <person name="Rashid M."/>
        </authorList>
    </citation>
    <scope>NUCLEOTIDE SEQUENCE [LARGE SCALE GENOMIC DNA]</scope>
    <source>
        <strain evidence="3 4">SB9</strain>
    </source>
</reference>
<evidence type="ECO:0000313" key="3">
    <source>
        <dbReference type="EMBL" id="KTG11384.1"/>
    </source>
</evidence>
<comment type="caution">
    <text evidence="3">The sequence shown here is derived from an EMBL/GenBank/DDBJ whole genome shotgun (WGS) entry which is preliminary data.</text>
</comment>
<dbReference type="SUPFAM" id="SSF46785">
    <property type="entry name" value="Winged helix' DNA-binding domain"/>
    <property type="match status" value="1"/>
</dbReference>
<name>A0A0W1RD87_9EURY</name>
<gene>
    <name evidence="3" type="ORF">AUR64_03775</name>
</gene>
<organism evidence="3 4">
    <name type="scientific">Haloprofundus marisrubri</name>
    <dbReference type="NCBI Taxonomy" id="1514971"/>
    <lineage>
        <taxon>Archaea</taxon>
        <taxon>Methanobacteriati</taxon>
        <taxon>Methanobacteriota</taxon>
        <taxon>Stenosarchaea group</taxon>
        <taxon>Halobacteria</taxon>
        <taxon>Halobacteriales</taxon>
        <taxon>Haloferacaceae</taxon>
        <taxon>Haloprofundus</taxon>
    </lineage>
</organism>
<proteinExistence type="predicted"/>
<dbReference type="InterPro" id="IPR027417">
    <property type="entry name" value="P-loop_NTPase"/>
</dbReference>
<feature type="domain" description="DUF234" evidence="2">
    <location>
        <begin position="309"/>
        <end position="392"/>
    </location>
</feature>
<dbReference type="CDD" id="cd00090">
    <property type="entry name" value="HTH_ARSR"/>
    <property type="match status" value="1"/>
</dbReference>
<feature type="domain" description="ATPase" evidence="1">
    <location>
        <begin position="4"/>
        <end position="200"/>
    </location>
</feature>
<dbReference type="PANTHER" id="PTHR34704">
    <property type="entry name" value="ATPASE"/>
    <property type="match status" value="1"/>
</dbReference>
<dbReference type="GO" id="GO:0005524">
    <property type="term" value="F:ATP binding"/>
    <property type="evidence" value="ECO:0007669"/>
    <property type="project" value="InterPro"/>
</dbReference>
<dbReference type="PANTHER" id="PTHR34704:SF1">
    <property type="entry name" value="ATPASE"/>
    <property type="match status" value="1"/>
</dbReference>
<dbReference type="InterPro" id="IPR011579">
    <property type="entry name" value="ATPase_dom"/>
</dbReference>
<protein>
    <submittedName>
        <fullName evidence="3">ATPase</fullName>
    </submittedName>
</protein>
<keyword evidence="4" id="KW-1185">Reference proteome</keyword>
<dbReference type="InterPro" id="IPR011991">
    <property type="entry name" value="ArsR-like_HTH"/>
</dbReference>
<dbReference type="Pfam" id="PF03008">
    <property type="entry name" value="DUF234"/>
    <property type="match status" value="1"/>
</dbReference>
<dbReference type="AlphaFoldDB" id="A0A0W1RD87"/>
<dbReference type="Gene3D" id="1.10.10.10">
    <property type="entry name" value="Winged helix-like DNA-binding domain superfamily/Winged helix DNA-binding domain"/>
    <property type="match status" value="1"/>
</dbReference>
<dbReference type="EMBL" id="LOPU01000004">
    <property type="protein sequence ID" value="KTG11384.1"/>
    <property type="molecule type" value="Genomic_DNA"/>
</dbReference>
<evidence type="ECO:0000259" key="1">
    <source>
        <dbReference type="Pfam" id="PF01637"/>
    </source>
</evidence>
<dbReference type="Pfam" id="PF01637">
    <property type="entry name" value="ATPase_2"/>
    <property type="match status" value="1"/>
</dbReference>
<dbReference type="InterPro" id="IPR036390">
    <property type="entry name" value="WH_DNA-bd_sf"/>
</dbReference>
<dbReference type="Proteomes" id="UP000054387">
    <property type="component" value="Unassembled WGS sequence"/>
</dbReference>
<evidence type="ECO:0000259" key="2">
    <source>
        <dbReference type="Pfam" id="PF03008"/>
    </source>
</evidence>
<dbReference type="RefSeq" id="WP_058580116.1">
    <property type="nucleotide sequence ID" value="NZ_LOPU01000004.1"/>
</dbReference>